<dbReference type="Proteomes" id="UP000022910">
    <property type="component" value="Unassembled WGS sequence"/>
</dbReference>
<dbReference type="SUPFAM" id="SSF52047">
    <property type="entry name" value="RNI-like"/>
    <property type="match status" value="1"/>
</dbReference>
<dbReference type="OrthoDB" id="2412344at2759"/>
<dbReference type="GO" id="GO:0031146">
    <property type="term" value="P:SCF-dependent proteasomal ubiquitin-dependent protein catabolic process"/>
    <property type="evidence" value="ECO:0007669"/>
    <property type="project" value="TreeGrafter"/>
</dbReference>
<protein>
    <recommendedName>
        <fullName evidence="3">F-box domain-containing protein</fullName>
    </recommendedName>
</protein>
<gene>
    <name evidence="1" type="ORF">RirG_132080</name>
</gene>
<evidence type="ECO:0008006" key="3">
    <source>
        <dbReference type="Google" id="ProtNLM"/>
    </source>
</evidence>
<evidence type="ECO:0000313" key="2">
    <source>
        <dbReference type="Proteomes" id="UP000022910"/>
    </source>
</evidence>
<dbReference type="Gene3D" id="3.80.10.10">
    <property type="entry name" value="Ribonuclease Inhibitor"/>
    <property type="match status" value="1"/>
</dbReference>
<dbReference type="InterPro" id="IPR032675">
    <property type="entry name" value="LRR_dom_sf"/>
</dbReference>
<sequence>MDRVHYMVNNLLETQQFTLKILVMQELLKMFEKQVSLDCLTVYYYDFTPKNWLKNLSELHCYSNLSSEFFYQLSQICHNISLLDIRIGNYISNGLAKLISVQKNLKYFSMKQDDDNDIPSLITELPNSLIKLNLYGSNCIPLSFISKFSNLQELELSYSYQEDFIGFEELQHIFFPQLQILKIRRAFPRDELLKIFLENNGKNLKEFYLGDFGGISDKSLNLAIARTCPNLKKLSTGFSYELITLQIVFDGCQYLESIRIWYEKKALEAIAKYSHNIDELILYHHSFKARFELLPKELESFFIDWKNRVPQKSLSLIIVTCSTRSLEKNDENMKIIEKYRKLGIIKKFKVTDFNDDDLYLDLNHFRKN</sequence>
<dbReference type="PANTHER" id="PTHR13318">
    <property type="entry name" value="PARTNER OF PAIRED, ISOFORM B-RELATED"/>
    <property type="match status" value="1"/>
</dbReference>
<keyword evidence="2" id="KW-1185">Reference proteome</keyword>
<dbReference type="EMBL" id="JEMT01021401">
    <property type="protein sequence ID" value="EXX65560.1"/>
    <property type="molecule type" value="Genomic_DNA"/>
</dbReference>
<dbReference type="HOGENOM" id="CLU_028913_0_1_1"/>
<comment type="caution">
    <text evidence="1">The sequence shown here is derived from an EMBL/GenBank/DDBJ whole genome shotgun (WGS) entry which is preliminary data.</text>
</comment>
<evidence type="ECO:0000313" key="1">
    <source>
        <dbReference type="EMBL" id="EXX65560.1"/>
    </source>
</evidence>
<dbReference type="GO" id="GO:0019005">
    <property type="term" value="C:SCF ubiquitin ligase complex"/>
    <property type="evidence" value="ECO:0007669"/>
    <property type="project" value="TreeGrafter"/>
</dbReference>
<accession>A0A015JET9</accession>
<reference evidence="1 2" key="1">
    <citation type="submission" date="2014-02" db="EMBL/GenBank/DDBJ databases">
        <title>Single nucleus genome sequencing reveals high similarity among nuclei of an endomycorrhizal fungus.</title>
        <authorList>
            <person name="Lin K."/>
            <person name="Geurts R."/>
            <person name="Zhang Z."/>
            <person name="Limpens E."/>
            <person name="Saunders D.G."/>
            <person name="Mu D."/>
            <person name="Pang E."/>
            <person name="Cao H."/>
            <person name="Cha H."/>
            <person name="Lin T."/>
            <person name="Zhou Q."/>
            <person name="Shang Y."/>
            <person name="Li Y."/>
            <person name="Ivanov S."/>
            <person name="Sharma T."/>
            <person name="Velzen R.V."/>
            <person name="Ruijter N.D."/>
            <person name="Aanen D.K."/>
            <person name="Win J."/>
            <person name="Kamoun S."/>
            <person name="Bisseling T."/>
            <person name="Huang S."/>
        </authorList>
    </citation>
    <scope>NUCLEOTIDE SEQUENCE [LARGE SCALE GENOMIC DNA]</scope>
    <source>
        <strain evidence="2">DAOM197198w</strain>
    </source>
</reference>
<dbReference type="PANTHER" id="PTHR13318:SF225">
    <property type="entry name" value="F-BOX DOMAIN-CONTAINING PROTEIN"/>
    <property type="match status" value="1"/>
</dbReference>
<proteinExistence type="predicted"/>
<name>A0A015JET9_RHIIW</name>
<dbReference type="AlphaFoldDB" id="A0A015JET9"/>
<organism evidence="1 2">
    <name type="scientific">Rhizophagus irregularis (strain DAOM 197198w)</name>
    <name type="common">Glomus intraradices</name>
    <dbReference type="NCBI Taxonomy" id="1432141"/>
    <lineage>
        <taxon>Eukaryota</taxon>
        <taxon>Fungi</taxon>
        <taxon>Fungi incertae sedis</taxon>
        <taxon>Mucoromycota</taxon>
        <taxon>Glomeromycotina</taxon>
        <taxon>Glomeromycetes</taxon>
        <taxon>Glomerales</taxon>
        <taxon>Glomeraceae</taxon>
        <taxon>Rhizophagus</taxon>
    </lineage>
</organism>